<organism evidence="1 2">
    <name type="scientific">Crepidotus variabilis</name>
    <dbReference type="NCBI Taxonomy" id="179855"/>
    <lineage>
        <taxon>Eukaryota</taxon>
        <taxon>Fungi</taxon>
        <taxon>Dikarya</taxon>
        <taxon>Basidiomycota</taxon>
        <taxon>Agaricomycotina</taxon>
        <taxon>Agaricomycetes</taxon>
        <taxon>Agaricomycetidae</taxon>
        <taxon>Agaricales</taxon>
        <taxon>Agaricineae</taxon>
        <taxon>Crepidotaceae</taxon>
        <taxon>Crepidotus</taxon>
    </lineage>
</organism>
<protein>
    <submittedName>
        <fullName evidence="1">Uncharacterized protein</fullName>
    </submittedName>
</protein>
<keyword evidence="2" id="KW-1185">Reference proteome</keyword>
<accession>A0A9P6E2Y7</accession>
<dbReference type="AlphaFoldDB" id="A0A9P6E2Y7"/>
<name>A0A9P6E2Y7_9AGAR</name>
<gene>
    <name evidence="1" type="ORF">CPB83DRAFT_246002</name>
</gene>
<comment type="caution">
    <text evidence="1">The sequence shown here is derived from an EMBL/GenBank/DDBJ whole genome shotgun (WGS) entry which is preliminary data.</text>
</comment>
<sequence length="130" mass="14662">MDPSLLHIPALPFPPTPPQPTLLSRNLADTILKYCIVFSKKFGVSWALVGTYDKGEGGEGSGGGESEIQGRGEVGWEKRWEKRWERRSCRRQTMHTHHRSINSVLLHRGLLNKTMLLVVMMLPQSLNTTP</sequence>
<dbReference type="Proteomes" id="UP000807306">
    <property type="component" value="Unassembled WGS sequence"/>
</dbReference>
<proteinExistence type="predicted"/>
<dbReference type="EMBL" id="MU158031">
    <property type="protein sequence ID" value="KAF9521541.1"/>
    <property type="molecule type" value="Genomic_DNA"/>
</dbReference>
<evidence type="ECO:0000313" key="1">
    <source>
        <dbReference type="EMBL" id="KAF9521541.1"/>
    </source>
</evidence>
<reference evidence="1" key="1">
    <citation type="submission" date="2020-11" db="EMBL/GenBank/DDBJ databases">
        <authorList>
            <consortium name="DOE Joint Genome Institute"/>
            <person name="Ahrendt S."/>
            <person name="Riley R."/>
            <person name="Andreopoulos W."/>
            <person name="Labutti K."/>
            <person name="Pangilinan J."/>
            <person name="Ruiz-Duenas F.J."/>
            <person name="Barrasa J.M."/>
            <person name="Sanchez-Garcia M."/>
            <person name="Camarero S."/>
            <person name="Miyauchi S."/>
            <person name="Serrano A."/>
            <person name="Linde D."/>
            <person name="Babiker R."/>
            <person name="Drula E."/>
            <person name="Ayuso-Fernandez I."/>
            <person name="Pacheco R."/>
            <person name="Padilla G."/>
            <person name="Ferreira P."/>
            <person name="Barriuso J."/>
            <person name="Kellner H."/>
            <person name="Castanera R."/>
            <person name="Alfaro M."/>
            <person name="Ramirez L."/>
            <person name="Pisabarro A.G."/>
            <person name="Kuo A."/>
            <person name="Tritt A."/>
            <person name="Lipzen A."/>
            <person name="He G."/>
            <person name="Yan M."/>
            <person name="Ng V."/>
            <person name="Cullen D."/>
            <person name="Martin F."/>
            <person name="Rosso M.-N."/>
            <person name="Henrissat B."/>
            <person name="Hibbett D."/>
            <person name="Martinez A.T."/>
            <person name="Grigoriev I.V."/>
        </authorList>
    </citation>
    <scope>NUCLEOTIDE SEQUENCE</scope>
    <source>
        <strain evidence="1">CBS 506.95</strain>
    </source>
</reference>
<evidence type="ECO:0000313" key="2">
    <source>
        <dbReference type="Proteomes" id="UP000807306"/>
    </source>
</evidence>